<keyword evidence="1" id="KW-0472">Membrane</keyword>
<protein>
    <submittedName>
        <fullName evidence="2">Uncharacterized protein</fullName>
    </submittedName>
</protein>
<proteinExistence type="predicted"/>
<keyword evidence="1" id="KW-0812">Transmembrane</keyword>
<evidence type="ECO:0000256" key="1">
    <source>
        <dbReference type="SAM" id="Phobius"/>
    </source>
</evidence>
<gene>
    <name evidence="2" type="ORF">NZH93_39640</name>
</gene>
<sequence>MTTPAAKAERPPPPKLIDLARWLWIGSAVLGSAAFLLELTSGDMILTELRKRDPNLGQSELDGAMSAAIMVSLLACVVLVLVHAKIANKMAAGRNWARIVLTVIGAGGIIFGLMRLVVVVSGLAGAFEQTVDPVNLAFSLVTMAMDGAVLVLMFLPSVAGHFRGAPVGQRTTTPSS</sequence>
<feature type="transmembrane region" description="Helical" evidence="1">
    <location>
        <begin position="136"/>
        <end position="155"/>
    </location>
</feature>
<comment type="caution">
    <text evidence="2">The sequence shown here is derived from an EMBL/GenBank/DDBJ whole genome shotgun (WGS) entry which is preliminary data.</text>
</comment>
<evidence type="ECO:0000313" key="2">
    <source>
        <dbReference type="EMBL" id="MCS7482998.1"/>
    </source>
</evidence>
<feature type="transmembrane region" description="Helical" evidence="1">
    <location>
        <begin position="61"/>
        <end position="84"/>
    </location>
</feature>
<dbReference type="RefSeq" id="WP_259628461.1">
    <property type="nucleotide sequence ID" value="NZ_JANYMP010000028.1"/>
</dbReference>
<feature type="transmembrane region" description="Helical" evidence="1">
    <location>
        <begin position="21"/>
        <end position="41"/>
    </location>
</feature>
<dbReference type="Proteomes" id="UP001141259">
    <property type="component" value="Unassembled WGS sequence"/>
</dbReference>
<reference evidence="2" key="1">
    <citation type="submission" date="2022-08" db="EMBL/GenBank/DDBJ databases">
        <authorList>
            <person name="Tistechok S."/>
            <person name="Samborskyy M."/>
            <person name="Roman I."/>
        </authorList>
    </citation>
    <scope>NUCLEOTIDE SEQUENCE</scope>
    <source>
        <strain evidence="2">DSM 103496</strain>
    </source>
</reference>
<accession>A0A9X3A644</accession>
<keyword evidence="3" id="KW-1185">Reference proteome</keyword>
<evidence type="ECO:0000313" key="3">
    <source>
        <dbReference type="Proteomes" id="UP001141259"/>
    </source>
</evidence>
<dbReference type="EMBL" id="JANYMP010000028">
    <property type="protein sequence ID" value="MCS7482998.1"/>
    <property type="molecule type" value="Genomic_DNA"/>
</dbReference>
<dbReference type="AlphaFoldDB" id="A0A9X3A644"/>
<name>A0A9X3A644_9PSEU</name>
<organism evidence="2 3">
    <name type="scientific">Umezawaea endophytica</name>
    <dbReference type="NCBI Taxonomy" id="1654476"/>
    <lineage>
        <taxon>Bacteria</taxon>
        <taxon>Bacillati</taxon>
        <taxon>Actinomycetota</taxon>
        <taxon>Actinomycetes</taxon>
        <taxon>Pseudonocardiales</taxon>
        <taxon>Pseudonocardiaceae</taxon>
        <taxon>Umezawaea</taxon>
    </lineage>
</organism>
<feature type="transmembrane region" description="Helical" evidence="1">
    <location>
        <begin position="96"/>
        <end position="124"/>
    </location>
</feature>
<keyword evidence="1" id="KW-1133">Transmembrane helix</keyword>